<evidence type="ECO:0000256" key="6">
    <source>
        <dbReference type="ARBA" id="ARBA00023125"/>
    </source>
</evidence>
<keyword evidence="4" id="KW-0067">ATP-binding</keyword>
<keyword evidence="12" id="KW-1185">Reference proteome</keyword>
<dbReference type="Gene3D" id="3.40.50.300">
    <property type="entry name" value="P-loop containing nucleotide triphosphate hydrolases"/>
    <property type="match status" value="1"/>
</dbReference>
<dbReference type="AlphaFoldDB" id="A0A9C7UQY0"/>
<protein>
    <recommendedName>
        <fullName evidence="13">Endonuclease MutS2</fullName>
    </recommendedName>
</protein>
<sequence>MEIARPYLRSCSYNDPTFISFRIIQLKTVRCYCTHTCVQSLFIRKNSSKGTLVFKPHSKILLVRKVPRCSVDIQLFSQQNSPGETSYREQLEYETLQSLDWFPICEKVATFCHTDRVRQFVANGMKVNQWSKEQSQQYLTETSECVRFMESGYAPTDWLIGTYLLEDIVDRAQKGSLLTPKDLYQVASTTLIVSYWKKNLQSQSSSYPMLYRIVENVVSMKNLEDSIFKCIDENQKVKDEASTRLYETRTQIQSTCENIRKVLNILLQHYRESLQEPIYTERFGRYVIPVKATCKNRVPGIVQDVSSSGSTLYIEPNRITSLTNRLQQLYHVEEEAVEEILLELSTKVCENANHLLHISQVVFQLDWILSRAQFSLQINGRLPTLIDSFSDTFSSCDSNTWRLHGVRHPLLETDGVNTSVPIDYEIRPGVTVVCITGPNAGGKTVALKTFGVVILMTKVGLFVPCEQDDVVIPYFEDVFADIGDHQSVTQSLSTFSSHILHIQRILQLSHRHSLVLLDEIGTGTDPLEGCALAISLLLYLVERVGFLMVTTHHGELKTLKYKDSRFENASVEFDTSSLRPTYRLLWGVAGRSNAIEISHRLGLNEWIIEKARSMVESDSDKLSLAIEDIERTRQQVIEMEEQIERKERELESLERQLTEREERVRRLEQEWIEIKKRALEQDFANAREHIAKVIKEVQRLGTDASAIMEKKQELESLMLQPKSSGGRISGSKVHKGDWVLVKRLSSEPLQVVEGMNNKGDFIVRVGSIRVKVSIMEAEVLSNPTIQKLEENKSKQSKKLSTNPPRPSSTSSSSIRGKWNTIDVRGCRVEEAAAKIENELGRNAECDEYFIIHGFGPLRTGLRQYFHKHPLIRQMKDADTENGGQGVTVLHLQME</sequence>
<dbReference type="SMART" id="SM00534">
    <property type="entry name" value="MUTSac"/>
    <property type="match status" value="1"/>
</dbReference>
<keyword evidence="1" id="KW-0699">rRNA-binding</keyword>
<dbReference type="Pfam" id="PF01713">
    <property type="entry name" value="Smr"/>
    <property type="match status" value="1"/>
</dbReference>
<dbReference type="Gene3D" id="3.30.1370.110">
    <property type="match status" value="1"/>
</dbReference>
<dbReference type="FunFam" id="3.40.50.300:FF:000830">
    <property type="entry name" value="Endonuclease MutS2"/>
    <property type="match status" value="1"/>
</dbReference>
<reference evidence="11" key="2">
    <citation type="submission" date="2022-01" db="EMBL/GenBank/DDBJ databases">
        <authorList>
            <person name="Hirooka S."/>
            <person name="Miyagishima S.Y."/>
        </authorList>
    </citation>
    <scope>NUCLEOTIDE SEQUENCE</scope>
    <source>
        <strain evidence="11">NBRC 102759</strain>
    </source>
</reference>
<evidence type="ECO:0000256" key="7">
    <source>
        <dbReference type="SAM" id="Coils"/>
    </source>
</evidence>
<accession>A0A9C7UQY0</accession>
<dbReference type="InterPro" id="IPR007696">
    <property type="entry name" value="DNA_mismatch_repair_MutS_core"/>
</dbReference>
<dbReference type="EMBL" id="BQMJ01000031">
    <property type="protein sequence ID" value="GJQ12206.1"/>
    <property type="molecule type" value="Genomic_DNA"/>
</dbReference>
<dbReference type="GO" id="GO:0030983">
    <property type="term" value="F:mismatched DNA binding"/>
    <property type="evidence" value="ECO:0007669"/>
    <property type="project" value="InterPro"/>
</dbReference>
<evidence type="ECO:0000256" key="2">
    <source>
        <dbReference type="ARBA" id="ARBA00022741"/>
    </source>
</evidence>
<dbReference type="GO" id="GO:0016887">
    <property type="term" value="F:ATP hydrolysis activity"/>
    <property type="evidence" value="ECO:0007669"/>
    <property type="project" value="InterPro"/>
</dbReference>
<name>A0A9C7UQY0_9RHOD</name>
<dbReference type="SMART" id="SM00533">
    <property type="entry name" value="MUTSd"/>
    <property type="match status" value="1"/>
</dbReference>
<evidence type="ECO:0008006" key="13">
    <source>
        <dbReference type="Google" id="ProtNLM"/>
    </source>
</evidence>
<dbReference type="GO" id="GO:0004519">
    <property type="term" value="F:endonuclease activity"/>
    <property type="evidence" value="ECO:0007669"/>
    <property type="project" value="InterPro"/>
</dbReference>
<evidence type="ECO:0000256" key="3">
    <source>
        <dbReference type="ARBA" id="ARBA00022801"/>
    </source>
</evidence>
<keyword evidence="2" id="KW-0547">Nucleotide-binding</keyword>
<dbReference type="GO" id="GO:0006298">
    <property type="term" value="P:mismatch repair"/>
    <property type="evidence" value="ECO:0007669"/>
    <property type="project" value="InterPro"/>
</dbReference>
<evidence type="ECO:0000259" key="10">
    <source>
        <dbReference type="SMART" id="SM00534"/>
    </source>
</evidence>
<gene>
    <name evidence="11" type="ORF">GpartN1_g3997.t1</name>
</gene>
<feature type="coiled-coil region" evidence="7">
    <location>
        <begin position="622"/>
        <end position="696"/>
    </location>
</feature>
<dbReference type="Proteomes" id="UP001061958">
    <property type="component" value="Unassembled WGS sequence"/>
</dbReference>
<dbReference type="InterPro" id="IPR045076">
    <property type="entry name" value="MutS"/>
</dbReference>
<dbReference type="InterPro" id="IPR002625">
    <property type="entry name" value="Smr_dom"/>
</dbReference>
<dbReference type="InterPro" id="IPR036063">
    <property type="entry name" value="Smr_dom_sf"/>
</dbReference>
<evidence type="ECO:0000313" key="11">
    <source>
        <dbReference type="EMBL" id="GJQ12206.1"/>
    </source>
</evidence>
<keyword evidence="5" id="KW-0694">RNA-binding</keyword>
<feature type="region of interest" description="Disordered" evidence="8">
    <location>
        <begin position="786"/>
        <end position="816"/>
    </location>
</feature>
<dbReference type="SUPFAM" id="SSF52540">
    <property type="entry name" value="P-loop containing nucleoside triphosphate hydrolases"/>
    <property type="match status" value="1"/>
</dbReference>
<evidence type="ECO:0000259" key="9">
    <source>
        <dbReference type="SMART" id="SM00533"/>
    </source>
</evidence>
<evidence type="ECO:0000313" key="12">
    <source>
        <dbReference type="Proteomes" id="UP001061958"/>
    </source>
</evidence>
<feature type="domain" description="DNA mismatch repair protein MutS core" evidence="9">
    <location>
        <begin position="70"/>
        <end position="414"/>
    </location>
</feature>
<dbReference type="HAMAP" id="MF_00092">
    <property type="entry name" value="MutS2"/>
    <property type="match status" value="1"/>
</dbReference>
<dbReference type="NCBIfam" id="TIGR01069">
    <property type="entry name" value="mutS2"/>
    <property type="match status" value="1"/>
</dbReference>
<dbReference type="PANTHER" id="PTHR48466">
    <property type="entry name" value="OS10G0509000 PROTEIN-RELATED"/>
    <property type="match status" value="1"/>
</dbReference>
<dbReference type="Gene3D" id="1.10.1420.10">
    <property type="match status" value="2"/>
</dbReference>
<dbReference type="InterPro" id="IPR000432">
    <property type="entry name" value="DNA_mismatch_repair_MutS_C"/>
</dbReference>
<dbReference type="OrthoDB" id="1924787at2759"/>
<dbReference type="GO" id="GO:0140664">
    <property type="term" value="F:ATP-dependent DNA damage sensor activity"/>
    <property type="evidence" value="ECO:0007669"/>
    <property type="project" value="InterPro"/>
</dbReference>
<dbReference type="SUPFAM" id="SSF48334">
    <property type="entry name" value="DNA repair protein MutS, domain III"/>
    <property type="match status" value="1"/>
</dbReference>
<evidence type="ECO:0000256" key="1">
    <source>
        <dbReference type="ARBA" id="ARBA00022730"/>
    </source>
</evidence>
<dbReference type="GO" id="GO:0005524">
    <property type="term" value="F:ATP binding"/>
    <property type="evidence" value="ECO:0007669"/>
    <property type="project" value="UniProtKB-KW"/>
</dbReference>
<dbReference type="InterPro" id="IPR005747">
    <property type="entry name" value="MutS2"/>
</dbReference>
<dbReference type="InterPro" id="IPR027417">
    <property type="entry name" value="P-loop_NTPase"/>
</dbReference>
<proteinExistence type="inferred from homology"/>
<reference evidence="11" key="1">
    <citation type="journal article" date="2022" name="Proc. Natl. Acad. Sci. U.S.A.">
        <title>Life cycle and functional genomics of the unicellular red alga Galdieria for elucidating algal and plant evolution and industrial use.</title>
        <authorList>
            <person name="Hirooka S."/>
            <person name="Itabashi T."/>
            <person name="Ichinose T.M."/>
            <person name="Onuma R."/>
            <person name="Fujiwara T."/>
            <person name="Yamashita S."/>
            <person name="Jong L.W."/>
            <person name="Tomita R."/>
            <person name="Iwane A.H."/>
            <person name="Miyagishima S.Y."/>
        </authorList>
    </citation>
    <scope>NUCLEOTIDE SEQUENCE</scope>
    <source>
        <strain evidence="11">NBRC 102759</strain>
    </source>
</reference>
<evidence type="ECO:0000256" key="4">
    <source>
        <dbReference type="ARBA" id="ARBA00022840"/>
    </source>
</evidence>
<dbReference type="GO" id="GO:0045910">
    <property type="term" value="P:negative regulation of DNA recombination"/>
    <property type="evidence" value="ECO:0007669"/>
    <property type="project" value="InterPro"/>
</dbReference>
<keyword evidence="7" id="KW-0175">Coiled coil</keyword>
<dbReference type="PIRSF" id="PIRSF005814">
    <property type="entry name" value="MutS_YshD"/>
    <property type="match status" value="1"/>
</dbReference>
<keyword evidence="6" id="KW-0238">DNA-binding</keyword>
<dbReference type="Pfam" id="PF00488">
    <property type="entry name" value="MutS_V"/>
    <property type="match status" value="1"/>
</dbReference>
<dbReference type="PANTHER" id="PTHR48466:SF2">
    <property type="entry name" value="OS10G0509000 PROTEIN"/>
    <property type="match status" value="1"/>
</dbReference>
<feature type="domain" description="DNA mismatch repair proteins mutS family" evidence="10">
    <location>
        <begin position="430"/>
        <end position="616"/>
    </location>
</feature>
<evidence type="ECO:0000256" key="8">
    <source>
        <dbReference type="SAM" id="MobiDB-lite"/>
    </source>
</evidence>
<dbReference type="InterPro" id="IPR036187">
    <property type="entry name" value="DNA_mismatch_repair_MutS_sf"/>
</dbReference>
<organism evidence="11 12">
    <name type="scientific">Galdieria partita</name>
    <dbReference type="NCBI Taxonomy" id="83374"/>
    <lineage>
        <taxon>Eukaryota</taxon>
        <taxon>Rhodophyta</taxon>
        <taxon>Bangiophyceae</taxon>
        <taxon>Galdieriales</taxon>
        <taxon>Galdieriaceae</taxon>
        <taxon>Galdieria</taxon>
    </lineage>
</organism>
<keyword evidence="3" id="KW-0378">Hydrolase</keyword>
<comment type="caution">
    <text evidence="11">The sequence shown here is derived from an EMBL/GenBank/DDBJ whole genome shotgun (WGS) entry which is preliminary data.</text>
</comment>
<dbReference type="GO" id="GO:0019843">
    <property type="term" value="F:rRNA binding"/>
    <property type="evidence" value="ECO:0007669"/>
    <property type="project" value="UniProtKB-KW"/>
</dbReference>
<evidence type="ECO:0000256" key="5">
    <source>
        <dbReference type="ARBA" id="ARBA00022884"/>
    </source>
</evidence>